<dbReference type="SUPFAM" id="SSF51905">
    <property type="entry name" value="FAD/NAD(P)-binding domain"/>
    <property type="match status" value="1"/>
</dbReference>
<protein>
    <recommendedName>
        <fullName evidence="3">FAD-dependent oxidoreductase</fullName>
    </recommendedName>
</protein>
<organism evidence="1 2">
    <name type="scientific">Paenibacillus konkukensis</name>
    <dbReference type="NCBI Taxonomy" id="2020716"/>
    <lineage>
        <taxon>Bacteria</taxon>
        <taxon>Bacillati</taxon>
        <taxon>Bacillota</taxon>
        <taxon>Bacilli</taxon>
        <taxon>Bacillales</taxon>
        <taxon>Paenibacillaceae</taxon>
        <taxon>Paenibacillus</taxon>
    </lineage>
</organism>
<dbReference type="EMBL" id="CP027059">
    <property type="protein sequence ID" value="UQZ84170.1"/>
    <property type="molecule type" value="Genomic_DNA"/>
</dbReference>
<keyword evidence="2" id="KW-1185">Reference proteome</keyword>
<dbReference type="PANTHER" id="PTHR42923:SF3">
    <property type="entry name" value="PROTOPORPHYRINOGEN OXIDASE"/>
    <property type="match status" value="1"/>
</dbReference>
<accession>A0ABY4RQB5</accession>
<reference evidence="1" key="2">
    <citation type="journal article" date="2021" name="J Anim Sci Technol">
        <title>Complete genome sequence of Paenibacillus konkukensis sp. nov. SK3146 as a potential probiotic strain.</title>
        <authorList>
            <person name="Jung H.I."/>
            <person name="Park S."/>
            <person name="Niu K.M."/>
            <person name="Lee S.W."/>
            <person name="Kothari D."/>
            <person name="Yi K.J."/>
            <person name="Kim S.K."/>
        </authorList>
    </citation>
    <scope>NUCLEOTIDE SEQUENCE</scope>
    <source>
        <strain evidence="1">SK3146</strain>
    </source>
</reference>
<evidence type="ECO:0000313" key="2">
    <source>
        <dbReference type="Proteomes" id="UP001057134"/>
    </source>
</evidence>
<dbReference type="Gene3D" id="3.50.50.60">
    <property type="entry name" value="FAD/NAD(P)-binding domain"/>
    <property type="match status" value="1"/>
</dbReference>
<dbReference type="Proteomes" id="UP001057134">
    <property type="component" value="Chromosome"/>
</dbReference>
<proteinExistence type="predicted"/>
<dbReference type="InterPro" id="IPR036188">
    <property type="entry name" value="FAD/NAD-bd_sf"/>
</dbReference>
<evidence type="ECO:0000313" key="1">
    <source>
        <dbReference type="EMBL" id="UQZ84170.1"/>
    </source>
</evidence>
<gene>
    <name evidence="1" type="ORF">SK3146_03403</name>
</gene>
<reference evidence="1" key="1">
    <citation type="submission" date="2018-02" db="EMBL/GenBank/DDBJ databases">
        <authorList>
            <person name="Kim S.-K."/>
            <person name="Jung H.-I."/>
            <person name="Lee S.-W."/>
        </authorList>
    </citation>
    <scope>NUCLEOTIDE SEQUENCE</scope>
    <source>
        <strain evidence="1">SK3146</strain>
    </source>
</reference>
<name>A0ABY4RQB5_9BACL</name>
<dbReference type="PANTHER" id="PTHR42923">
    <property type="entry name" value="PROTOPORPHYRINOGEN OXIDASE"/>
    <property type="match status" value="1"/>
</dbReference>
<dbReference type="Pfam" id="PF13450">
    <property type="entry name" value="NAD_binding_8"/>
    <property type="match status" value="1"/>
</dbReference>
<sequence length="188" mass="20240">MTMPVNAMNRSGDSEVWDTIVIGGGLAGLAASVYLARRGLRVLLLEKGTAPGGRAISSVRDGGVFNLGPHALYQHGKGMSVLRELGVAPSGGKPRLSGQLVFGGDKESERTVPMAHLFLGSALSWAEKMELLRFYRGLRKVDTHAIRSRSLSEYLSGEIGSGTIRELITMLVRVSSYSHAPELKHVRV</sequence>
<dbReference type="InterPro" id="IPR050464">
    <property type="entry name" value="Zeta_carotene_desat/Oxidored"/>
</dbReference>
<evidence type="ECO:0008006" key="3">
    <source>
        <dbReference type="Google" id="ProtNLM"/>
    </source>
</evidence>